<dbReference type="EMBL" id="AP022870">
    <property type="protein sequence ID" value="BCB76297.1"/>
    <property type="molecule type" value="Genomic_DNA"/>
</dbReference>
<feature type="transmembrane region" description="Helical" evidence="7">
    <location>
        <begin position="49"/>
        <end position="71"/>
    </location>
</feature>
<dbReference type="GO" id="GO:0022857">
    <property type="term" value="F:transmembrane transporter activity"/>
    <property type="evidence" value="ECO:0007669"/>
    <property type="project" value="InterPro"/>
</dbReference>
<dbReference type="InterPro" id="IPR036259">
    <property type="entry name" value="MFS_trans_sf"/>
</dbReference>
<name>A0A6F8XR65_9ACTN</name>
<gene>
    <name evidence="8" type="ORF">Pflav_027070</name>
</gene>
<feature type="transmembrane region" description="Helical" evidence="7">
    <location>
        <begin position="309"/>
        <end position="330"/>
    </location>
</feature>
<reference evidence="8 9" key="1">
    <citation type="submission" date="2020-03" db="EMBL/GenBank/DDBJ databases">
        <title>Whole genome shotgun sequence of Phytohabitans flavus NBRC 107702.</title>
        <authorList>
            <person name="Komaki H."/>
            <person name="Tamura T."/>
        </authorList>
    </citation>
    <scope>NUCLEOTIDE SEQUENCE [LARGE SCALE GENOMIC DNA]</scope>
    <source>
        <strain evidence="8 9">NBRC 107702</strain>
    </source>
</reference>
<dbReference type="InterPro" id="IPR022324">
    <property type="entry name" value="Bacilysin_exporter_BacE_put"/>
</dbReference>
<feature type="transmembrane region" description="Helical" evidence="7">
    <location>
        <begin position="252"/>
        <end position="273"/>
    </location>
</feature>
<dbReference type="AlphaFoldDB" id="A0A6F8XR65"/>
<feature type="transmembrane region" description="Helical" evidence="7">
    <location>
        <begin position="367"/>
        <end position="388"/>
    </location>
</feature>
<comment type="subcellular location">
    <subcellularLocation>
        <location evidence="1">Cell membrane</location>
        <topology evidence="1">Multi-pass membrane protein</topology>
    </subcellularLocation>
</comment>
<feature type="transmembrane region" description="Helical" evidence="7">
    <location>
        <begin position="223"/>
        <end position="246"/>
    </location>
</feature>
<dbReference type="SUPFAM" id="SSF103473">
    <property type="entry name" value="MFS general substrate transporter"/>
    <property type="match status" value="1"/>
</dbReference>
<dbReference type="PANTHER" id="PTHR23513:SF6">
    <property type="entry name" value="MAJOR FACILITATOR SUPERFAMILY ASSOCIATED DOMAIN-CONTAINING PROTEIN"/>
    <property type="match status" value="1"/>
</dbReference>
<dbReference type="RefSeq" id="WP_173036385.1">
    <property type="nucleotide sequence ID" value="NZ_AP022870.1"/>
</dbReference>
<evidence type="ECO:0000256" key="5">
    <source>
        <dbReference type="ARBA" id="ARBA00023136"/>
    </source>
</evidence>
<keyword evidence="3 7" id="KW-0812">Transmembrane</keyword>
<dbReference type="InterPro" id="IPR011701">
    <property type="entry name" value="MFS"/>
</dbReference>
<dbReference type="Gene3D" id="1.20.1250.20">
    <property type="entry name" value="MFS general substrate transporter like domains"/>
    <property type="match status" value="1"/>
</dbReference>
<dbReference type="PRINTS" id="PR01988">
    <property type="entry name" value="EXPORTERBACE"/>
</dbReference>
<keyword evidence="4 7" id="KW-1133">Transmembrane helix</keyword>
<keyword evidence="9" id="KW-1185">Reference proteome</keyword>
<reference evidence="8 9" key="2">
    <citation type="submission" date="2020-03" db="EMBL/GenBank/DDBJ databases">
        <authorList>
            <person name="Ichikawa N."/>
            <person name="Kimura A."/>
            <person name="Kitahashi Y."/>
            <person name="Uohara A."/>
        </authorList>
    </citation>
    <scope>NUCLEOTIDE SEQUENCE [LARGE SCALE GENOMIC DNA]</scope>
    <source>
        <strain evidence="8 9">NBRC 107702</strain>
    </source>
</reference>
<evidence type="ECO:0000256" key="1">
    <source>
        <dbReference type="ARBA" id="ARBA00004651"/>
    </source>
</evidence>
<accession>A0A6F8XR65</accession>
<evidence type="ECO:0000256" key="4">
    <source>
        <dbReference type="ARBA" id="ARBA00022989"/>
    </source>
</evidence>
<evidence type="ECO:0000313" key="9">
    <source>
        <dbReference type="Proteomes" id="UP000502508"/>
    </source>
</evidence>
<feature type="transmembrane region" description="Helical" evidence="7">
    <location>
        <begin position="16"/>
        <end position="43"/>
    </location>
</feature>
<proteinExistence type="predicted"/>
<dbReference type="KEGG" id="pfla:Pflav_027070"/>
<feature type="transmembrane region" description="Helical" evidence="7">
    <location>
        <begin position="168"/>
        <end position="188"/>
    </location>
</feature>
<dbReference type="PANTHER" id="PTHR23513">
    <property type="entry name" value="INTEGRAL MEMBRANE EFFLUX PROTEIN-RELATED"/>
    <property type="match status" value="1"/>
</dbReference>
<dbReference type="Proteomes" id="UP000502508">
    <property type="component" value="Chromosome"/>
</dbReference>
<dbReference type="GO" id="GO:0005886">
    <property type="term" value="C:plasma membrane"/>
    <property type="evidence" value="ECO:0007669"/>
    <property type="project" value="UniProtKB-SubCell"/>
</dbReference>
<dbReference type="Pfam" id="PF07690">
    <property type="entry name" value="MFS_1"/>
    <property type="match status" value="1"/>
</dbReference>
<sequence>MSLAALAPFRSRNYRVLFTSTATSAVGDWLDAVALLVLVSVVWREGASGLAAVVIAMGLPRLAAPFVGVFVDRAPPRAVMVGADLVRAAATAGMVLAGGILWLLPLVVIRSACSVAFGPARQVALKRAVPAAQLVQANAVIQVVQQGTKVAGPAAGGVLLTFLQPTTIIAVNAVTFVLSAVVLVGLRVPATPRAATRSSYLAELREGVGFVFRSPALRLAIEALGATLFLVFLVDAMMALALIDLGLPPSRLGYIVAAVGVGGVAGSVVIAQWGTALRPFVLVGAGQLLGGTMVALLGTGVLARPADPGPVWLLAPALLGFAGAAVMVGFPSVVQGATPDHLMGRAWTVVDAVPTVMQLFAPALGAALAHLLGVGWLFVTVGVVLALLSAATFVRQRSVPVGPVPIRPVPIRSAAGDVAPAAEETSGVTARAPAEL</sequence>
<feature type="region of interest" description="Disordered" evidence="6">
    <location>
        <begin position="417"/>
        <end position="436"/>
    </location>
</feature>
<dbReference type="CDD" id="cd06173">
    <property type="entry name" value="MFS_MefA_like"/>
    <property type="match status" value="1"/>
</dbReference>
<organism evidence="8 9">
    <name type="scientific">Phytohabitans flavus</name>
    <dbReference type="NCBI Taxonomy" id="1076124"/>
    <lineage>
        <taxon>Bacteria</taxon>
        <taxon>Bacillati</taxon>
        <taxon>Actinomycetota</taxon>
        <taxon>Actinomycetes</taxon>
        <taxon>Micromonosporales</taxon>
        <taxon>Micromonosporaceae</taxon>
    </lineage>
</organism>
<feature type="transmembrane region" description="Helical" evidence="7">
    <location>
        <begin position="92"/>
        <end position="117"/>
    </location>
</feature>
<protein>
    <submittedName>
        <fullName evidence="8">MFS transporter</fullName>
    </submittedName>
</protein>
<keyword evidence="5 7" id="KW-0472">Membrane</keyword>
<evidence type="ECO:0000313" key="8">
    <source>
        <dbReference type="EMBL" id="BCB76297.1"/>
    </source>
</evidence>
<keyword evidence="2" id="KW-1003">Cell membrane</keyword>
<evidence type="ECO:0000256" key="3">
    <source>
        <dbReference type="ARBA" id="ARBA00022692"/>
    </source>
</evidence>
<evidence type="ECO:0000256" key="6">
    <source>
        <dbReference type="SAM" id="MobiDB-lite"/>
    </source>
</evidence>
<feature type="transmembrane region" description="Helical" evidence="7">
    <location>
        <begin position="280"/>
        <end position="303"/>
    </location>
</feature>
<evidence type="ECO:0000256" key="7">
    <source>
        <dbReference type="SAM" id="Phobius"/>
    </source>
</evidence>
<evidence type="ECO:0000256" key="2">
    <source>
        <dbReference type="ARBA" id="ARBA00022475"/>
    </source>
</evidence>